<keyword evidence="4" id="KW-1185">Reference proteome</keyword>
<feature type="chain" id="PRO_5012700201" description="DUF6268 domain-containing protein" evidence="1">
    <location>
        <begin position="20"/>
        <end position="341"/>
    </location>
</feature>
<sequence>MIRYAFVLCLLLALVPLSGQNRPGFLGEDNDEDSGFNIRCLCRPGVQNKSRSRGLEISYQWNRGGAINPENQVFQGAPSIVDNLENLIFKLKVPIVNTEGLKVLAGFNYRPEQYYFDRIGPDYEPVFQYINERILKNTGFELFGSQSFNEKNYFVLRLKASYNGDYNGLVNFDGRYAIYNATGVFGIKKSENLEYGFGLNFTSSFRNTTILPFFIYNRNFNDRWGFESVLPALAVLRYNASPKTIFLGGFRYNSRSYSISVPQMEENLDYSMNHSEIRAFISAEQNLVPWIWLDMEVGYQVNFSTDFEAKSDLATDFMVELSNAPYLKLGIFISPPDSYLK</sequence>
<protein>
    <recommendedName>
        <fullName evidence="2">DUF6268 domain-containing protein</fullName>
    </recommendedName>
</protein>
<dbReference type="Pfam" id="PF19783">
    <property type="entry name" value="DUF6268"/>
    <property type="match status" value="1"/>
</dbReference>
<evidence type="ECO:0000313" key="4">
    <source>
        <dbReference type="Proteomes" id="UP000223913"/>
    </source>
</evidence>
<feature type="signal peptide" evidence="1">
    <location>
        <begin position="1"/>
        <end position="19"/>
    </location>
</feature>
<evidence type="ECO:0000259" key="2">
    <source>
        <dbReference type="Pfam" id="PF19783"/>
    </source>
</evidence>
<feature type="domain" description="DUF6268" evidence="2">
    <location>
        <begin position="135"/>
        <end position="331"/>
    </location>
</feature>
<dbReference type="InterPro" id="IPR046235">
    <property type="entry name" value="DUF6268"/>
</dbReference>
<proteinExistence type="predicted"/>
<evidence type="ECO:0000313" key="3">
    <source>
        <dbReference type="EMBL" id="PHN04406.1"/>
    </source>
</evidence>
<gene>
    <name evidence="3" type="ORF">CRP01_20570</name>
</gene>
<accession>A0A2D0N7N3</accession>
<dbReference type="RefSeq" id="WP_099151980.1">
    <property type="nucleotide sequence ID" value="NZ_PDUD01000025.1"/>
</dbReference>
<dbReference type="AlphaFoldDB" id="A0A2D0N7N3"/>
<name>A0A2D0N7N3_FLAN2</name>
<evidence type="ECO:0000256" key="1">
    <source>
        <dbReference type="SAM" id="SignalP"/>
    </source>
</evidence>
<dbReference type="OrthoDB" id="1112363at2"/>
<dbReference type="Proteomes" id="UP000223913">
    <property type="component" value="Unassembled WGS sequence"/>
</dbReference>
<comment type="caution">
    <text evidence="3">The sequence shown here is derived from an EMBL/GenBank/DDBJ whole genome shotgun (WGS) entry which is preliminary data.</text>
</comment>
<reference evidence="3 4" key="1">
    <citation type="submission" date="2017-10" db="EMBL/GenBank/DDBJ databases">
        <title>The draft genome sequence of Lewinella nigricans NBRC 102662.</title>
        <authorList>
            <person name="Wang K."/>
        </authorList>
    </citation>
    <scope>NUCLEOTIDE SEQUENCE [LARGE SCALE GENOMIC DNA]</scope>
    <source>
        <strain evidence="3 4">NBRC 102662</strain>
    </source>
</reference>
<organism evidence="3 4">
    <name type="scientific">Flavilitoribacter nigricans (strain ATCC 23147 / DSM 23189 / NBRC 102662 / NCIMB 1420 / SS-2)</name>
    <name type="common">Lewinella nigricans</name>
    <dbReference type="NCBI Taxonomy" id="1122177"/>
    <lineage>
        <taxon>Bacteria</taxon>
        <taxon>Pseudomonadati</taxon>
        <taxon>Bacteroidota</taxon>
        <taxon>Saprospiria</taxon>
        <taxon>Saprospirales</taxon>
        <taxon>Lewinellaceae</taxon>
        <taxon>Flavilitoribacter</taxon>
    </lineage>
</organism>
<dbReference type="EMBL" id="PDUD01000025">
    <property type="protein sequence ID" value="PHN04406.1"/>
    <property type="molecule type" value="Genomic_DNA"/>
</dbReference>
<keyword evidence="1" id="KW-0732">Signal</keyword>